<dbReference type="InterPro" id="IPR046654">
    <property type="entry name" value="DUF6672"/>
</dbReference>
<evidence type="ECO:0000313" key="2">
    <source>
        <dbReference type="Proteomes" id="UP000824225"/>
    </source>
</evidence>
<dbReference type="Proteomes" id="UP000824225">
    <property type="component" value="Unassembled WGS sequence"/>
</dbReference>
<dbReference type="Pfam" id="PF20377">
    <property type="entry name" value="DUF6672"/>
    <property type="match status" value="1"/>
</dbReference>
<accession>A0A9D2HDT5</accession>
<sequence>MKRILVNIVIVLCFAGLAYFCYDEGKSYNLILENLSYTVDGVEHPGIEAMQVTIDDSGDPIYMLEGDQMPGVAAGKKHNLKIEILDEDDKVIETRNIPFHILDLKGKFSINVARAYALGKVN</sequence>
<protein>
    <submittedName>
        <fullName evidence="1">Uncharacterized protein</fullName>
    </submittedName>
</protein>
<dbReference type="EMBL" id="DXAN01000003">
    <property type="protein sequence ID" value="HJA07940.1"/>
    <property type="molecule type" value="Genomic_DNA"/>
</dbReference>
<reference evidence="1" key="2">
    <citation type="submission" date="2021-04" db="EMBL/GenBank/DDBJ databases">
        <authorList>
            <person name="Gilroy R."/>
        </authorList>
    </citation>
    <scope>NUCLEOTIDE SEQUENCE</scope>
    <source>
        <strain evidence="1">CHK186-16707</strain>
    </source>
</reference>
<organism evidence="1 2">
    <name type="scientific">Candidatus Mailhella merdigallinarum</name>
    <dbReference type="NCBI Taxonomy" id="2838658"/>
    <lineage>
        <taxon>Bacteria</taxon>
        <taxon>Pseudomonadati</taxon>
        <taxon>Thermodesulfobacteriota</taxon>
        <taxon>Desulfovibrionia</taxon>
        <taxon>Desulfovibrionales</taxon>
        <taxon>Desulfovibrionaceae</taxon>
        <taxon>Mailhella</taxon>
    </lineage>
</organism>
<gene>
    <name evidence="1" type="ORF">H9962_01940</name>
</gene>
<comment type="caution">
    <text evidence="1">The sequence shown here is derived from an EMBL/GenBank/DDBJ whole genome shotgun (WGS) entry which is preliminary data.</text>
</comment>
<reference evidence="1" key="1">
    <citation type="journal article" date="2021" name="PeerJ">
        <title>Extensive microbial diversity within the chicken gut microbiome revealed by metagenomics and culture.</title>
        <authorList>
            <person name="Gilroy R."/>
            <person name="Ravi A."/>
            <person name="Getino M."/>
            <person name="Pursley I."/>
            <person name="Horton D.L."/>
            <person name="Alikhan N.F."/>
            <person name="Baker D."/>
            <person name="Gharbi K."/>
            <person name="Hall N."/>
            <person name="Watson M."/>
            <person name="Adriaenssens E.M."/>
            <person name="Foster-Nyarko E."/>
            <person name="Jarju S."/>
            <person name="Secka A."/>
            <person name="Antonio M."/>
            <person name="Oren A."/>
            <person name="Chaudhuri R.R."/>
            <person name="La Ragione R."/>
            <person name="Hildebrand F."/>
            <person name="Pallen M.J."/>
        </authorList>
    </citation>
    <scope>NUCLEOTIDE SEQUENCE</scope>
    <source>
        <strain evidence="1">CHK186-16707</strain>
    </source>
</reference>
<proteinExistence type="predicted"/>
<name>A0A9D2HDT5_9BACT</name>
<dbReference type="AlphaFoldDB" id="A0A9D2HDT5"/>
<evidence type="ECO:0000313" key="1">
    <source>
        <dbReference type="EMBL" id="HJA07940.1"/>
    </source>
</evidence>